<protein>
    <submittedName>
        <fullName evidence="1">Uncharacterized protein</fullName>
    </submittedName>
</protein>
<organism evidence="1 2">
    <name type="scientific">Punica granatum</name>
    <name type="common">Pomegranate</name>
    <dbReference type="NCBI Taxonomy" id="22663"/>
    <lineage>
        <taxon>Eukaryota</taxon>
        <taxon>Viridiplantae</taxon>
        <taxon>Streptophyta</taxon>
        <taxon>Embryophyta</taxon>
        <taxon>Tracheophyta</taxon>
        <taxon>Spermatophyta</taxon>
        <taxon>Magnoliopsida</taxon>
        <taxon>eudicotyledons</taxon>
        <taxon>Gunneridae</taxon>
        <taxon>Pentapetalae</taxon>
        <taxon>rosids</taxon>
        <taxon>malvids</taxon>
        <taxon>Myrtales</taxon>
        <taxon>Lythraceae</taxon>
        <taxon>Punica</taxon>
    </lineage>
</organism>
<comment type="caution">
    <text evidence="1">The sequence shown here is derived from an EMBL/GenBank/DDBJ whole genome shotgun (WGS) entry which is preliminary data.</text>
</comment>
<dbReference type="EMBL" id="PGOL01000802">
    <property type="protein sequence ID" value="PKI64640.1"/>
    <property type="molecule type" value="Genomic_DNA"/>
</dbReference>
<gene>
    <name evidence="1" type="ORF">CRG98_014978</name>
</gene>
<dbReference type="AlphaFoldDB" id="A0A2I0K8X4"/>
<dbReference type="Proteomes" id="UP000233551">
    <property type="component" value="Unassembled WGS sequence"/>
</dbReference>
<name>A0A2I0K8X4_PUNGR</name>
<sequence length="196" mass="21305">MFLVCPGLGTFGTVHERLGPSLRSPRSPILYRAVVGVTVPTSFSLSCRYRCSRVSIARHVQPGHPPLPRLFPSYIKARHDRNRRGRLPITQVGSRRALGPTLGGVAESSLPFPGLGWSPSSFRSHPLELIVYLVPLDPGDSTALDLRVVNSKWRLLLTCVPGKVDTPKLRCIGSAHACPDEMKFGCAQLGDSTGDL</sequence>
<evidence type="ECO:0000313" key="1">
    <source>
        <dbReference type="EMBL" id="PKI64640.1"/>
    </source>
</evidence>
<accession>A0A2I0K8X4</accession>
<reference evidence="1 2" key="1">
    <citation type="submission" date="2017-11" db="EMBL/GenBank/DDBJ databases">
        <title>De-novo sequencing of pomegranate (Punica granatum L.) genome.</title>
        <authorList>
            <person name="Akparov Z."/>
            <person name="Amiraslanov A."/>
            <person name="Hajiyeva S."/>
            <person name="Abbasov M."/>
            <person name="Kaur K."/>
            <person name="Hamwieh A."/>
            <person name="Solovyev V."/>
            <person name="Salamov A."/>
            <person name="Braich B."/>
            <person name="Kosarev P."/>
            <person name="Mahmoud A."/>
            <person name="Hajiyev E."/>
            <person name="Babayeva S."/>
            <person name="Izzatullayeva V."/>
            <person name="Mammadov A."/>
            <person name="Mammadov A."/>
            <person name="Sharifova S."/>
            <person name="Ojaghi J."/>
            <person name="Eynullazada K."/>
            <person name="Bayramov B."/>
            <person name="Abdulazimova A."/>
            <person name="Shahmuradov I."/>
        </authorList>
    </citation>
    <scope>NUCLEOTIDE SEQUENCE [LARGE SCALE GENOMIC DNA]</scope>
    <source>
        <strain evidence="2">cv. AG2017</strain>
        <tissue evidence="1">Leaf</tissue>
    </source>
</reference>
<evidence type="ECO:0000313" key="2">
    <source>
        <dbReference type="Proteomes" id="UP000233551"/>
    </source>
</evidence>
<keyword evidence="2" id="KW-1185">Reference proteome</keyword>
<proteinExistence type="predicted"/>